<dbReference type="Pfam" id="PF00586">
    <property type="entry name" value="AIRS"/>
    <property type="match status" value="1"/>
</dbReference>
<keyword evidence="2 5" id="KW-0808">Transferase</keyword>
<dbReference type="CDD" id="cd02194">
    <property type="entry name" value="ThiL"/>
    <property type="match status" value="1"/>
</dbReference>
<dbReference type="InterPro" id="IPR036921">
    <property type="entry name" value="PurM-like_N_sf"/>
</dbReference>
<dbReference type="EC" id="2.7.4.16" evidence="2"/>
<dbReference type="GO" id="GO:0009229">
    <property type="term" value="P:thiamine diphosphate biosynthetic process"/>
    <property type="evidence" value="ECO:0007669"/>
    <property type="project" value="UniProtKB-UniRule"/>
</dbReference>
<name>A0A845ALZ4_9SPHN</name>
<dbReference type="SUPFAM" id="SSF56042">
    <property type="entry name" value="PurM C-terminal domain-like"/>
    <property type="match status" value="1"/>
</dbReference>
<dbReference type="RefSeq" id="WP_160779210.1">
    <property type="nucleotide sequence ID" value="NZ_BAAAZF010000001.1"/>
</dbReference>
<dbReference type="PANTHER" id="PTHR30270:SF0">
    <property type="entry name" value="THIAMINE-MONOPHOSPHATE KINASE"/>
    <property type="match status" value="1"/>
</dbReference>
<feature type="binding site" evidence="2">
    <location>
        <position position="28"/>
    </location>
    <ligand>
        <name>Mg(2+)</name>
        <dbReference type="ChEBI" id="CHEBI:18420"/>
        <label>3</label>
    </ligand>
</feature>
<comment type="miscellaneous">
    <text evidence="2">Reaction mechanism of ThiL seems to utilize a direct, inline transfer of the gamma-phosphate of ATP to TMP rather than a phosphorylated enzyme intermediate.</text>
</comment>
<comment type="caution">
    <text evidence="2">Lacks conserved residue(s) required for the propagation of feature annotation.</text>
</comment>
<keyword evidence="2" id="KW-0479">Metal-binding</keyword>
<feature type="binding site" evidence="2">
    <location>
        <position position="44"/>
    </location>
    <ligand>
        <name>Mg(2+)</name>
        <dbReference type="ChEBI" id="CHEBI:18420"/>
        <label>2</label>
    </ligand>
</feature>
<evidence type="ECO:0000313" key="6">
    <source>
        <dbReference type="Proteomes" id="UP000446786"/>
    </source>
</evidence>
<organism evidence="5 6">
    <name type="scientific">Parerythrobacter jejuensis</name>
    <dbReference type="NCBI Taxonomy" id="795812"/>
    <lineage>
        <taxon>Bacteria</taxon>
        <taxon>Pseudomonadati</taxon>
        <taxon>Pseudomonadota</taxon>
        <taxon>Alphaproteobacteria</taxon>
        <taxon>Sphingomonadales</taxon>
        <taxon>Erythrobacteraceae</taxon>
        <taxon>Parerythrobacter</taxon>
    </lineage>
</organism>
<feature type="binding site" evidence="2">
    <location>
        <position position="42"/>
    </location>
    <ligand>
        <name>Mg(2+)</name>
        <dbReference type="ChEBI" id="CHEBI:18420"/>
        <label>4</label>
    </ligand>
</feature>
<dbReference type="PANTHER" id="PTHR30270">
    <property type="entry name" value="THIAMINE-MONOPHOSPHATE KINASE"/>
    <property type="match status" value="1"/>
</dbReference>
<dbReference type="NCBIfam" id="TIGR01379">
    <property type="entry name" value="thiL"/>
    <property type="match status" value="1"/>
</dbReference>
<feature type="domain" description="PurM-like N-terminal" evidence="3">
    <location>
        <begin position="27"/>
        <end position="133"/>
    </location>
</feature>
<feature type="binding site" evidence="2">
    <location>
        <begin position="114"/>
        <end position="115"/>
    </location>
    <ligand>
        <name>ATP</name>
        <dbReference type="ChEBI" id="CHEBI:30616"/>
    </ligand>
</feature>
<comment type="pathway">
    <text evidence="2">Cofactor biosynthesis; thiamine diphosphate biosynthesis; thiamine diphosphate from thiamine phosphate: step 1/1.</text>
</comment>
<comment type="caution">
    <text evidence="5">The sequence shown here is derived from an EMBL/GenBank/DDBJ whole genome shotgun (WGS) entry which is preliminary data.</text>
</comment>
<dbReference type="InterPro" id="IPR010918">
    <property type="entry name" value="PurM-like_C_dom"/>
</dbReference>
<dbReference type="GO" id="GO:0009030">
    <property type="term" value="F:thiamine-phosphate kinase activity"/>
    <property type="evidence" value="ECO:0007669"/>
    <property type="project" value="UniProtKB-UniRule"/>
</dbReference>
<dbReference type="Pfam" id="PF02769">
    <property type="entry name" value="AIRS_C"/>
    <property type="match status" value="1"/>
</dbReference>
<dbReference type="GO" id="GO:0000287">
    <property type="term" value="F:magnesium ion binding"/>
    <property type="evidence" value="ECO:0007669"/>
    <property type="project" value="UniProtKB-UniRule"/>
</dbReference>
<feature type="binding site" evidence="2">
    <location>
        <position position="142"/>
    </location>
    <ligand>
        <name>ATP</name>
        <dbReference type="ChEBI" id="CHEBI:30616"/>
    </ligand>
</feature>
<dbReference type="Gene3D" id="3.90.650.10">
    <property type="entry name" value="PurM-like C-terminal domain"/>
    <property type="match status" value="1"/>
</dbReference>
<feature type="binding site" evidence="2">
    <location>
        <position position="203"/>
    </location>
    <ligand>
        <name>Mg(2+)</name>
        <dbReference type="ChEBI" id="CHEBI:18420"/>
        <label>5</label>
    </ligand>
</feature>
<feature type="binding site" evidence="2">
    <location>
        <position position="28"/>
    </location>
    <ligand>
        <name>Mg(2+)</name>
        <dbReference type="ChEBI" id="CHEBI:18420"/>
        <label>4</label>
    </ligand>
</feature>
<dbReference type="SUPFAM" id="SSF55326">
    <property type="entry name" value="PurM N-terminal domain-like"/>
    <property type="match status" value="1"/>
</dbReference>
<dbReference type="UniPathway" id="UPA00060">
    <property type="reaction ID" value="UER00142"/>
</dbReference>
<feature type="binding site" evidence="2">
    <location>
        <position position="44"/>
    </location>
    <ligand>
        <name>Mg(2+)</name>
        <dbReference type="ChEBI" id="CHEBI:18420"/>
        <label>1</label>
    </ligand>
</feature>
<dbReference type="AlphaFoldDB" id="A0A845ALZ4"/>
<comment type="function">
    <text evidence="2">Catalyzes the ATP-dependent phosphorylation of thiamine-monophosphate (TMP) to form thiamine-pyrophosphate (TPP), the active form of vitamin B1.</text>
</comment>
<feature type="binding site" evidence="2">
    <location>
        <position position="202"/>
    </location>
    <ligand>
        <name>ATP</name>
        <dbReference type="ChEBI" id="CHEBI:30616"/>
    </ligand>
</feature>
<accession>A0A845ALZ4</accession>
<dbReference type="Proteomes" id="UP000446786">
    <property type="component" value="Unassembled WGS sequence"/>
</dbReference>
<feature type="binding site" evidence="2">
    <location>
        <position position="200"/>
    </location>
    <ligand>
        <name>Mg(2+)</name>
        <dbReference type="ChEBI" id="CHEBI:18420"/>
        <label>3</label>
    </ligand>
</feature>
<sequence>MAAPSELSYISALRALASHPGARGLQDDVAVLEIGDQQLVITHDMMVEGIHWLPGQDMADVAWKLVAVNLSDLAAKGAKPIGVILGQTLDRDQDRFLSGLEDALRTFDVPLLGGDTVSAGGGPVSLGLTALGKASCDPVPSRSGARPGDILYLSGPVGAAIIDFEAIKAGEAPLGSAFLRPHPLLAEGQALAPMVTAMMDVSDGVLLDAWRLATASAVTLSIATDDVPLAAPEDRREDALRWGDDYQLLFTAPAHVELPVKAAPIGTVEEGEPPLLLDGVAIFDPEGLGYQH</sequence>
<feature type="binding site" evidence="2">
    <location>
        <position position="72"/>
    </location>
    <ligand>
        <name>Mg(2+)</name>
        <dbReference type="ChEBI" id="CHEBI:18420"/>
        <label>3</label>
    </ligand>
</feature>
<evidence type="ECO:0000313" key="5">
    <source>
        <dbReference type="EMBL" id="MXP31802.1"/>
    </source>
</evidence>
<feature type="binding site" evidence="2">
    <location>
        <position position="51"/>
    </location>
    <ligand>
        <name>substrate</name>
    </ligand>
</feature>
<dbReference type="HAMAP" id="MF_02128">
    <property type="entry name" value="TMP_kinase"/>
    <property type="match status" value="1"/>
</dbReference>
<feature type="binding site" evidence="2">
    <location>
        <position position="244"/>
    </location>
    <ligand>
        <name>substrate</name>
    </ligand>
</feature>
<comment type="catalytic activity">
    <reaction evidence="2">
        <text>thiamine phosphate + ATP = thiamine diphosphate + ADP</text>
        <dbReference type="Rhea" id="RHEA:15913"/>
        <dbReference type="ChEBI" id="CHEBI:30616"/>
        <dbReference type="ChEBI" id="CHEBI:37575"/>
        <dbReference type="ChEBI" id="CHEBI:58937"/>
        <dbReference type="ChEBI" id="CHEBI:456216"/>
        <dbReference type="EC" id="2.7.4.16"/>
    </reaction>
</comment>
<dbReference type="EMBL" id="WTYE01000001">
    <property type="protein sequence ID" value="MXP31802.1"/>
    <property type="molecule type" value="Genomic_DNA"/>
</dbReference>
<feature type="binding site" evidence="2">
    <location>
        <position position="115"/>
    </location>
    <ligand>
        <name>Mg(2+)</name>
        <dbReference type="ChEBI" id="CHEBI:18420"/>
        <label>1</label>
    </ligand>
</feature>
<protein>
    <recommendedName>
        <fullName evidence="2">Thiamine-monophosphate kinase</fullName>
        <shortName evidence="2">TMP kinase</shortName>
        <shortName evidence="2">Thiamine-phosphate kinase</shortName>
        <ecNumber evidence="2">2.7.4.16</ecNumber>
    </recommendedName>
</protein>
<proteinExistence type="inferred from homology"/>
<keyword evidence="1 2" id="KW-0784">Thiamine biosynthesis</keyword>
<feature type="binding site" evidence="2">
    <location>
        <position position="72"/>
    </location>
    <ligand>
        <name>Mg(2+)</name>
        <dbReference type="ChEBI" id="CHEBI:18420"/>
        <label>4</label>
    </ligand>
</feature>
<keyword evidence="2" id="KW-0547">Nucleotide-binding</keyword>
<reference evidence="5 6" key="1">
    <citation type="submission" date="2019-12" db="EMBL/GenBank/DDBJ databases">
        <title>Genomic-based taxomic classification of the family Erythrobacteraceae.</title>
        <authorList>
            <person name="Xu L."/>
        </authorList>
    </citation>
    <scope>NUCLEOTIDE SEQUENCE [LARGE SCALE GENOMIC DNA]</scope>
    <source>
        <strain evidence="5 6">JCM 16677</strain>
    </source>
</reference>
<keyword evidence="2 5" id="KW-0418">Kinase</keyword>
<evidence type="ECO:0000259" key="3">
    <source>
        <dbReference type="Pfam" id="PF00586"/>
    </source>
</evidence>
<dbReference type="GO" id="GO:0005524">
    <property type="term" value="F:ATP binding"/>
    <property type="evidence" value="ECO:0007669"/>
    <property type="project" value="UniProtKB-UniRule"/>
</dbReference>
<feature type="binding site" evidence="2">
    <location>
        <position position="72"/>
    </location>
    <ligand>
        <name>Mg(2+)</name>
        <dbReference type="ChEBI" id="CHEBI:18420"/>
        <label>2</label>
    </ligand>
</feature>
<dbReference type="InterPro" id="IPR016188">
    <property type="entry name" value="PurM-like_N"/>
</dbReference>
<feature type="domain" description="PurM-like C-terminal" evidence="4">
    <location>
        <begin position="146"/>
        <end position="257"/>
    </location>
</feature>
<comment type="similarity">
    <text evidence="2">Belongs to the thiamine-monophosphate kinase family.</text>
</comment>
<evidence type="ECO:0000256" key="1">
    <source>
        <dbReference type="ARBA" id="ARBA00022977"/>
    </source>
</evidence>
<evidence type="ECO:0000256" key="2">
    <source>
        <dbReference type="HAMAP-Rule" id="MF_02128"/>
    </source>
</evidence>
<dbReference type="PIRSF" id="PIRSF005303">
    <property type="entry name" value="Thiam_monoph_kin"/>
    <property type="match status" value="1"/>
</dbReference>
<dbReference type="GO" id="GO:0009228">
    <property type="term" value="P:thiamine biosynthetic process"/>
    <property type="evidence" value="ECO:0007669"/>
    <property type="project" value="UniProtKB-KW"/>
</dbReference>
<gene>
    <name evidence="2 5" type="primary">thiL</name>
    <name evidence="5" type="ORF">GRI94_08195</name>
</gene>
<evidence type="ECO:0000259" key="4">
    <source>
        <dbReference type="Pfam" id="PF02769"/>
    </source>
</evidence>
<keyword evidence="2" id="KW-0460">Magnesium</keyword>
<keyword evidence="2" id="KW-0067">ATP-binding</keyword>
<dbReference type="InterPro" id="IPR006283">
    <property type="entry name" value="ThiL-like"/>
</dbReference>
<dbReference type="InterPro" id="IPR036676">
    <property type="entry name" value="PurM-like_C_sf"/>
</dbReference>
<keyword evidence="6" id="KW-1185">Reference proteome</keyword>
<dbReference type="OrthoDB" id="9802811at2"/>
<dbReference type="Gene3D" id="3.30.1330.10">
    <property type="entry name" value="PurM-like, N-terminal domain"/>
    <property type="match status" value="1"/>
</dbReference>